<evidence type="ECO:0008006" key="4">
    <source>
        <dbReference type="Google" id="ProtNLM"/>
    </source>
</evidence>
<evidence type="ECO:0000313" key="2">
    <source>
        <dbReference type="EMBL" id="MFC3088804.1"/>
    </source>
</evidence>
<feature type="transmembrane region" description="Helical" evidence="1">
    <location>
        <begin position="31"/>
        <end position="53"/>
    </location>
</feature>
<feature type="transmembrane region" description="Helical" evidence="1">
    <location>
        <begin position="59"/>
        <end position="78"/>
    </location>
</feature>
<proteinExistence type="predicted"/>
<protein>
    <recommendedName>
        <fullName evidence="4">DUF3137 domain-containing protein</fullName>
    </recommendedName>
</protein>
<keyword evidence="1" id="KW-1133">Transmembrane helix</keyword>
<comment type="caution">
    <text evidence="2">The sequence shown here is derived from an EMBL/GenBank/DDBJ whole genome shotgun (WGS) entry which is preliminary data.</text>
</comment>
<sequence length="318" mass="33455">MVDLAALPDDPDAVARAVRALMPAFRRQARLALAVMALSAAFAATAVLVALGSGLETRALLKVVMVGVIGLGLVVVAARRWAVRRQEVAVMSILARSIGLTHAKDASAFVRSLPKRLLPERSLRKGEDHIHGTLGAHAIEMAEVTAETGGKSSRILFRGIVARFPNRTAMPAFFIALADDTRSGLFSGANLSTEGLHHRRDVAVGQRSYGIWTSSKDGPEPPALSAVIGILTGLETVVPGAQLYAATSNGEVIHVALTHGRNLFRVGGLFPGEDRIFADVQAALRDLAAPLSLANALIQAEAAAAQKLRGRESPPATP</sequence>
<reference evidence="3" key="1">
    <citation type="journal article" date="2019" name="Int. J. Syst. Evol. Microbiol.">
        <title>The Global Catalogue of Microorganisms (GCM) 10K type strain sequencing project: providing services to taxonomists for standard genome sequencing and annotation.</title>
        <authorList>
            <consortium name="The Broad Institute Genomics Platform"/>
            <consortium name="The Broad Institute Genome Sequencing Center for Infectious Disease"/>
            <person name="Wu L."/>
            <person name="Ma J."/>
        </authorList>
    </citation>
    <scope>NUCLEOTIDE SEQUENCE [LARGE SCALE GENOMIC DNA]</scope>
    <source>
        <strain evidence="3">KCTC 62102</strain>
    </source>
</reference>
<name>A0ABV7E280_9RHOB</name>
<dbReference type="RefSeq" id="WP_197643500.1">
    <property type="nucleotide sequence ID" value="NZ_JAEACP010000009.1"/>
</dbReference>
<evidence type="ECO:0000256" key="1">
    <source>
        <dbReference type="SAM" id="Phobius"/>
    </source>
</evidence>
<keyword evidence="1" id="KW-0472">Membrane</keyword>
<dbReference type="Proteomes" id="UP001595445">
    <property type="component" value="Unassembled WGS sequence"/>
</dbReference>
<keyword evidence="3" id="KW-1185">Reference proteome</keyword>
<evidence type="ECO:0000313" key="3">
    <source>
        <dbReference type="Proteomes" id="UP001595445"/>
    </source>
</evidence>
<organism evidence="2 3">
    <name type="scientific">Tabrizicola soli</name>
    <dbReference type="NCBI Taxonomy" id="2185115"/>
    <lineage>
        <taxon>Bacteria</taxon>
        <taxon>Pseudomonadati</taxon>
        <taxon>Pseudomonadota</taxon>
        <taxon>Alphaproteobacteria</taxon>
        <taxon>Rhodobacterales</taxon>
        <taxon>Paracoccaceae</taxon>
        <taxon>Tabrizicola</taxon>
    </lineage>
</organism>
<accession>A0ABV7E280</accession>
<keyword evidence="1" id="KW-0812">Transmembrane</keyword>
<dbReference type="EMBL" id="JBHRSM010000055">
    <property type="protein sequence ID" value="MFC3088804.1"/>
    <property type="molecule type" value="Genomic_DNA"/>
</dbReference>
<gene>
    <name evidence="2" type="ORF">ACFOD6_22410</name>
</gene>